<name>A0ABP6Z126_9ACTN</name>
<dbReference type="PANTHER" id="PTHR42993:SF1">
    <property type="entry name" value="MAOC-LIKE DEHYDRATASE DOMAIN-CONTAINING PROTEIN"/>
    <property type="match status" value="1"/>
</dbReference>
<dbReference type="PANTHER" id="PTHR42993">
    <property type="entry name" value="MAOC-LIKE DEHYDRATASE DOMAIN-CONTAINING PROTEIN"/>
    <property type="match status" value="1"/>
</dbReference>
<proteinExistence type="inferred from homology"/>
<evidence type="ECO:0000259" key="2">
    <source>
        <dbReference type="Pfam" id="PF01575"/>
    </source>
</evidence>
<protein>
    <submittedName>
        <fullName evidence="3">MaoC family dehydratase</fullName>
    </submittedName>
</protein>
<dbReference type="InterPro" id="IPR039375">
    <property type="entry name" value="NodN-like"/>
</dbReference>
<comment type="similarity">
    <text evidence="1">Belongs to the enoyl-CoA hydratase/isomerase family.</text>
</comment>
<comment type="caution">
    <text evidence="3">The sequence shown here is derived from an EMBL/GenBank/DDBJ whole genome shotgun (WGS) entry which is preliminary data.</text>
</comment>
<gene>
    <name evidence="3" type="ORF">GCM10022419_092490</name>
</gene>
<organism evidence="3 4">
    <name type="scientific">Nonomuraea rosea</name>
    <dbReference type="NCBI Taxonomy" id="638574"/>
    <lineage>
        <taxon>Bacteria</taxon>
        <taxon>Bacillati</taxon>
        <taxon>Actinomycetota</taxon>
        <taxon>Actinomycetes</taxon>
        <taxon>Streptosporangiales</taxon>
        <taxon>Streptosporangiaceae</taxon>
        <taxon>Nonomuraea</taxon>
    </lineage>
</organism>
<dbReference type="Proteomes" id="UP001500630">
    <property type="component" value="Unassembled WGS sequence"/>
</dbReference>
<reference evidence="4" key="1">
    <citation type="journal article" date="2019" name="Int. J. Syst. Evol. Microbiol.">
        <title>The Global Catalogue of Microorganisms (GCM) 10K type strain sequencing project: providing services to taxonomists for standard genome sequencing and annotation.</title>
        <authorList>
            <consortium name="The Broad Institute Genomics Platform"/>
            <consortium name="The Broad Institute Genome Sequencing Center for Infectious Disease"/>
            <person name="Wu L."/>
            <person name="Ma J."/>
        </authorList>
    </citation>
    <scope>NUCLEOTIDE SEQUENCE [LARGE SCALE GENOMIC DNA]</scope>
    <source>
        <strain evidence="4">JCM 17326</strain>
    </source>
</reference>
<sequence length="152" mass="16382">MTTTANGLAEIKALAGRDLGRTGWLEITQDRVNTFADATNDHQWIHVDPVRAEAGPFGGAIAHGYLTLSLLIPLFGELLDIQGVRMSINYGLDKVRFPSPVKVGGKVRLAGRVAEVEDVPGDGVQMHLDFTVEIDGSAKPACAARAIYRHYA</sequence>
<dbReference type="Gene3D" id="3.10.129.10">
    <property type="entry name" value="Hotdog Thioesterase"/>
    <property type="match status" value="1"/>
</dbReference>
<dbReference type="CDD" id="cd03450">
    <property type="entry name" value="NodN"/>
    <property type="match status" value="1"/>
</dbReference>
<dbReference type="RefSeq" id="WP_345572349.1">
    <property type="nucleotide sequence ID" value="NZ_BAABDQ010000029.1"/>
</dbReference>
<feature type="domain" description="MaoC-like" evidence="2">
    <location>
        <begin position="15"/>
        <end position="119"/>
    </location>
</feature>
<evidence type="ECO:0000313" key="4">
    <source>
        <dbReference type="Proteomes" id="UP001500630"/>
    </source>
</evidence>
<evidence type="ECO:0000256" key="1">
    <source>
        <dbReference type="ARBA" id="ARBA00005254"/>
    </source>
</evidence>
<keyword evidence="4" id="KW-1185">Reference proteome</keyword>
<accession>A0ABP6Z126</accession>
<dbReference type="Pfam" id="PF01575">
    <property type="entry name" value="MaoC_dehydratas"/>
    <property type="match status" value="1"/>
</dbReference>
<dbReference type="InterPro" id="IPR002539">
    <property type="entry name" value="MaoC-like_dom"/>
</dbReference>
<dbReference type="SUPFAM" id="SSF54637">
    <property type="entry name" value="Thioesterase/thiol ester dehydrase-isomerase"/>
    <property type="match status" value="1"/>
</dbReference>
<evidence type="ECO:0000313" key="3">
    <source>
        <dbReference type="EMBL" id="GAA3594773.1"/>
    </source>
</evidence>
<dbReference type="InterPro" id="IPR029069">
    <property type="entry name" value="HotDog_dom_sf"/>
</dbReference>
<dbReference type="EMBL" id="BAABDQ010000029">
    <property type="protein sequence ID" value="GAA3594773.1"/>
    <property type="molecule type" value="Genomic_DNA"/>
</dbReference>